<sequence length="141" mass="15482">MANEKLMTLAHGLNGVVTAEGMKLAAEIVEGEVPLVRVTVEDREELPIYLTVDEDQILCTTYLWKENEINTAKRTDLLEDMLTMNLPMPLSSFGKVGDQYLIFGAMAVGSGMEDVQHEICVLSDNTLNAVEAMGEYLVDAA</sequence>
<dbReference type="AlphaFoldDB" id="A0A450RYP9"/>
<gene>
    <name evidence="1" type="ORF">BECKFW1821A_GA0114235_100660</name>
    <name evidence="2" type="ORF">BECKFW1821C_GA0114237_10406</name>
</gene>
<protein>
    <recommendedName>
        <fullName evidence="3">DUF2170 domain-containing protein</fullName>
    </recommendedName>
</protein>
<organism evidence="1">
    <name type="scientific">Candidatus Kentrum sp. FW</name>
    <dbReference type="NCBI Taxonomy" id="2126338"/>
    <lineage>
        <taxon>Bacteria</taxon>
        <taxon>Pseudomonadati</taxon>
        <taxon>Pseudomonadota</taxon>
        <taxon>Gammaproteobacteria</taxon>
        <taxon>Candidatus Kentrum</taxon>
    </lineage>
</organism>
<evidence type="ECO:0000313" key="2">
    <source>
        <dbReference type="EMBL" id="VFJ72897.1"/>
    </source>
</evidence>
<evidence type="ECO:0000313" key="1">
    <source>
        <dbReference type="EMBL" id="VFJ44347.1"/>
    </source>
</evidence>
<dbReference type="EMBL" id="CAADEW010000006">
    <property type="protein sequence ID" value="VFJ44347.1"/>
    <property type="molecule type" value="Genomic_DNA"/>
</dbReference>
<dbReference type="InterPro" id="IPR019231">
    <property type="entry name" value="DUF2170"/>
</dbReference>
<dbReference type="Pfam" id="PF09938">
    <property type="entry name" value="DUF2170"/>
    <property type="match status" value="1"/>
</dbReference>
<evidence type="ECO:0008006" key="3">
    <source>
        <dbReference type="Google" id="ProtNLM"/>
    </source>
</evidence>
<reference evidence="1" key="1">
    <citation type="submission" date="2019-02" db="EMBL/GenBank/DDBJ databases">
        <authorList>
            <person name="Gruber-Vodicka R. H."/>
            <person name="Seah K. B. B."/>
        </authorList>
    </citation>
    <scope>NUCLEOTIDE SEQUENCE</scope>
    <source>
        <strain evidence="2">BECK_BZ131</strain>
        <strain evidence="1">BECK_BZ15</strain>
    </source>
</reference>
<proteinExistence type="predicted"/>
<accession>A0A450RYP9</accession>
<name>A0A450RYP9_9GAMM</name>
<dbReference type="EMBL" id="CAADFE010000040">
    <property type="protein sequence ID" value="VFJ72897.1"/>
    <property type="molecule type" value="Genomic_DNA"/>
</dbReference>